<dbReference type="PANTHER" id="PTHR24148">
    <property type="entry name" value="ANKYRIN REPEAT DOMAIN-CONTAINING PROTEIN 39 HOMOLOG-RELATED"/>
    <property type="match status" value="1"/>
</dbReference>
<evidence type="ECO:0000259" key="2">
    <source>
        <dbReference type="Pfam" id="PF06985"/>
    </source>
</evidence>
<dbReference type="AlphaFoldDB" id="A0A8H4KPE1"/>
<comment type="caution">
    <text evidence="3">The sequence shown here is derived from an EMBL/GenBank/DDBJ whole genome shotgun (WGS) entry which is preliminary data.</text>
</comment>
<reference evidence="3" key="1">
    <citation type="submission" date="2020-01" db="EMBL/GenBank/DDBJ databases">
        <title>Identification and distribution of gene clusters putatively required for synthesis of sphingolipid metabolism inhibitors in phylogenetically diverse species of the filamentous fungus Fusarium.</title>
        <authorList>
            <person name="Kim H.-S."/>
            <person name="Busman M."/>
            <person name="Brown D.W."/>
            <person name="Divon H."/>
            <person name="Uhlig S."/>
            <person name="Proctor R.H."/>
        </authorList>
    </citation>
    <scope>NUCLEOTIDE SEQUENCE</scope>
    <source>
        <strain evidence="3">NRRL 53441</strain>
    </source>
</reference>
<dbReference type="InterPro" id="IPR052895">
    <property type="entry name" value="HetReg/Transcr_Mod"/>
</dbReference>
<evidence type="ECO:0000313" key="4">
    <source>
        <dbReference type="Proteomes" id="UP000605986"/>
    </source>
</evidence>
<dbReference type="PANTHER" id="PTHR24148:SF64">
    <property type="entry name" value="HETEROKARYON INCOMPATIBILITY DOMAIN-CONTAINING PROTEIN"/>
    <property type="match status" value="1"/>
</dbReference>
<evidence type="ECO:0000256" key="1">
    <source>
        <dbReference type="SAM" id="MobiDB-lite"/>
    </source>
</evidence>
<dbReference type="Proteomes" id="UP000605986">
    <property type="component" value="Unassembled WGS sequence"/>
</dbReference>
<keyword evidence="4" id="KW-1185">Reference proteome</keyword>
<proteinExistence type="predicted"/>
<name>A0A8H4KPE1_9HYPO</name>
<feature type="compositionally biased region" description="Acidic residues" evidence="1">
    <location>
        <begin position="555"/>
        <end position="567"/>
    </location>
</feature>
<gene>
    <name evidence="3" type="ORF">F53441_3611</name>
</gene>
<dbReference type="Pfam" id="PF06985">
    <property type="entry name" value="HET"/>
    <property type="match status" value="1"/>
</dbReference>
<organism evidence="3 4">
    <name type="scientific">Fusarium austroafricanum</name>
    <dbReference type="NCBI Taxonomy" id="2364996"/>
    <lineage>
        <taxon>Eukaryota</taxon>
        <taxon>Fungi</taxon>
        <taxon>Dikarya</taxon>
        <taxon>Ascomycota</taxon>
        <taxon>Pezizomycotina</taxon>
        <taxon>Sordariomycetes</taxon>
        <taxon>Hypocreomycetidae</taxon>
        <taxon>Hypocreales</taxon>
        <taxon>Nectriaceae</taxon>
        <taxon>Fusarium</taxon>
        <taxon>Fusarium concolor species complex</taxon>
    </lineage>
</organism>
<accession>A0A8H4KPE1</accession>
<protein>
    <recommendedName>
        <fullName evidence="2">Heterokaryon incompatibility domain-containing protein</fullName>
    </recommendedName>
</protein>
<dbReference type="OrthoDB" id="270167at2759"/>
<dbReference type="InterPro" id="IPR010730">
    <property type="entry name" value="HET"/>
</dbReference>
<evidence type="ECO:0000313" key="3">
    <source>
        <dbReference type="EMBL" id="KAF4453785.1"/>
    </source>
</evidence>
<feature type="domain" description="Heterokaryon incompatibility" evidence="2">
    <location>
        <begin position="87"/>
        <end position="233"/>
    </location>
</feature>
<sequence>MSRSRAESMGDDIHEPLRDIRARIAGSTIGAQLVNIQAVNVPQQKSLEFLENLNCLFFTDGDLYDADTSTQPLLKSEVIDAFGPTKYVALSYTWKPPPEDSNAPSEGYWVEDIQTGKKEPSTVRDIVFTRMRRYMNRVDAKYLWIDKHCIQQEGEPKQIGIQAMDRVYSLSEHPVALLSRRIKTMNQLYLLDEILSEDLVSARANLDRVREAFRLLHYITSDTWFSRAWTFQENYRANSSMTLLITHSMGLNYNERFQQFVCLDGELYINSATFHEQATKLCLAYSNPQLRIQHRANILSRAQRYAVTLQGDDGSAPSSMSPTIIEDISKREIEKGWDRLAIIANCCQYTKRVNSDKLHHSNASLSLSLLALCLMNGEILSNHPEGEIDVESARAMPITEFLKKHFFYGLEAPWPEAKLTFNKSCRFSNIVLSEEGVKTKGYLWQLDDLISTMDFHEIQRYRKPYKRPLQWLAKRLYRKHRFLSKKLYKILKLYEASTAAEEWQLSMANKVEEAIEEGKDLRTAILPGTGPLGVAIFVLQPEENGSDSSERGESSEEGSEMSLDQEDGEERYVFTSFQAAKFHRQSFDLNDLNKHVSLEVDLARKKPNDRDLGSDLLCRSDP</sequence>
<dbReference type="EMBL" id="JAADJG010000142">
    <property type="protein sequence ID" value="KAF4453785.1"/>
    <property type="molecule type" value="Genomic_DNA"/>
</dbReference>
<feature type="region of interest" description="Disordered" evidence="1">
    <location>
        <begin position="543"/>
        <end position="567"/>
    </location>
</feature>